<dbReference type="Proteomes" id="UP000289257">
    <property type="component" value="Unassembled WGS sequence"/>
</dbReference>
<dbReference type="InterPro" id="IPR025202">
    <property type="entry name" value="PLD-like_dom"/>
</dbReference>
<dbReference type="PANTHER" id="PTHR43856:SF1">
    <property type="entry name" value="MITOCHONDRIAL CARDIOLIPIN HYDROLASE"/>
    <property type="match status" value="1"/>
</dbReference>
<organism evidence="8 9">
    <name type="scientific">Candidatus Microsaccharimonas sossegonensis</name>
    <dbReference type="NCBI Taxonomy" id="2506948"/>
    <lineage>
        <taxon>Bacteria</taxon>
        <taxon>Candidatus Saccharimonadota</taxon>
        <taxon>Candidatus Saccharimonadia</taxon>
        <taxon>Candidatus Saccharimonadales</taxon>
        <taxon>Candidatus Saccharimonadaceae</taxon>
        <taxon>Candidatus Microsaccharimonas</taxon>
    </lineage>
</organism>
<dbReference type="InterPro" id="IPR051406">
    <property type="entry name" value="PLD_domain"/>
</dbReference>
<dbReference type="PANTHER" id="PTHR43856">
    <property type="entry name" value="CARDIOLIPIN HYDROLASE"/>
    <property type="match status" value="1"/>
</dbReference>
<sequence>MNMKLVLPPDYIAQASKLTKKAKKRIYLIAMVIADHPATHELMIELEHAAQRGVTVTVTADIFTYGEVSGGFLPLKYYSPGVKAVNHMVKRLKAAGVTFLWLGRGHMTLLNGRTHSKWCVIDDECFVFGGVNIYQAGVAENADYMFRVNNNRLADRLVYEQERIAKAERASTNYPSVSYELDKNSVLIDGGIIAHSVIYRRAVELAKEAKSIIFVSQYCPTGKLARIFKGKQVELYFNRPEQANSLNKVLIRISMLTSGFITNYKNDAYLHAKFIIFTMTDGTRIAITGSHNFAFTGVLLGTREIALETSDPNIIDQLQSFYEQYVKT</sequence>
<dbReference type="Gene3D" id="3.30.870.10">
    <property type="entry name" value="Endonuclease Chain A"/>
    <property type="match status" value="2"/>
</dbReference>
<dbReference type="AlphaFoldDB" id="A0A4Q0AII8"/>
<dbReference type="PROSITE" id="PS50035">
    <property type="entry name" value="PLD"/>
    <property type="match status" value="1"/>
</dbReference>
<dbReference type="SMART" id="SM00155">
    <property type="entry name" value="PLDc"/>
    <property type="match status" value="2"/>
</dbReference>
<dbReference type="EC" id="3.1.4.4" evidence="3"/>
<dbReference type="SUPFAM" id="SSF56024">
    <property type="entry name" value="Phospholipase D/nuclease"/>
    <property type="match status" value="2"/>
</dbReference>
<gene>
    <name evidence="8" type="ORF">EOT05_03945</name>
</gene>
<name>A0A4Q0AII8_9BACT</name>
<dbReference type="GO" id="GO:0016042">
    <property type="term" value="P:lipid catabolic process"/>
    <property type="evidence" value="ECO:0007669"/>
    <property type="project" value="UniProtKB-KW"/>
</dbReference>
<keyword evidence="6" id="KW-0443">Lipid metabolism</keyword>
<comment type="similarity">
    <text evidence="2">Belongs to the phospholipase D family.</text>
</comment>
<dbReference type="Pfam" id="PF13091">
    <property type="entry name" value="PLDc_2"/>
    <property type="match status" value="1"/>
</dbReference>
<protein>
    <recommendedName>
        <fullName evidence="3">phospholipase D</fullName>
        <ecNumber evidence="3">3.1.4.4</ecNumber>
    </recommendedName>
</protein>
<evidence type="ECO:0000256" key="6">
    <source>
        <dbReference type="ARBA" id="ARBA00023098"/>
    </source>
</evidence>
<evidence type="ECO:0000256" key="3">
    <source>
        <dbReference type="ARBA" id="ARBA00012027"/>
    </source>
</evidence>
<evidence type="ECO:0000259" key="7">
    <source>
        <dbReference type="PROSITE" id="PS50035"/>
    </source>
</evidence>
<dbReference type="InterPro" id="IPR001736">
    <property type="entry name" value="PLipase_D/transphosphatidylase"/>
</dbReference>
<evidence type="ECO:0000313" key="9">
    <source>
        <dbReference type="Proteomes" id="UP000289257"/>
    </source>
</evidence>
<comment type="caution">
    <text evidence="8">The sequence shown here is derived from an EMBL/GenBank/DDBJ whole genome shotgun (WGS) entry which is preliminary data.</text>
</comment>
<comment type="catalytic activity">
    <reaction evidence="1">
        <text>a 1,2-diacyl-sn-glycero-3-phosphocholine + H2O = a 1,2-diacyl-sn-glycero-3-phosphate + choline + H(+)</text>
        <dbReference type="Rhea" id="RHEA:14445"/>
        <dbReference type="ChEBI" id="CHEBI:15354"/>
        <dbReference type="ChEBI" id="CHEBI:15377"/>
        <dbReference type="ChEBI" id="CHEBI:15378"/>
        <dbReference type="ChEBI" id="CHEBI:57643"/>
        <dbReference type="ChEBI" id="CHEBI:58608"/>
        <dbReference type="EC" id="3.1.4.4"/>
    </reaction>
</comment>
<evidence type="ECO:0000313" key="8">
    <source>
        <dbReference type="EMBL" id="RWZ78870.1"/>
    </source>
</evidence>
<accession>A0A4Q0AII8</accession>
<proteinExistence type="inferred from homology"/>
<keyword evidence="4" id="KW-0378">Hydrolase</keyword>
<dbReference type="GO" id="GO:0006793">
    <property type="term" value="P:phosphorus metabolic process"/>
    <property type="evidence" value="ECO:0007669"/>
    <property type="project" value="UniProtKB-ARBA"/>
</dbReference>
<evidence type="ECO:0000256" key="5">
    <source>
        <dbReference type="ARBA" id="ARBA00022963"/>
    </source>
</evidence>
<dbReference type="GO" id="GO:0016891">
    <property type="term" value="F:RNA endonuclease activity producing 5'-phosphomonoesters, hydrolytic mechanism"/>
    <property type="evidence" value="ECO:0007669"/>
    <property type="project" value="TreeGrafter"/>
</dbReference>
<evidence type="ECO:0000256" key="1">
    <source>
        <dbReference type="ARBA" id="ARBA00000798"/>
    </source>
</evidence>
<feature type="domain" description="PLD phosphodiesterase" evidence="7">
    <location>
        <begin position="110"/>
        <end position="137"/>
    </location>
</feature>
<keyword evidence="9" id="KW-1185">Reference proteome</keyword>
<keyword evidence="5" id="KW-0442">Lipid degradation</keyword>
<reference evidence="8" key="1">
    <citation type="submission" date="2019-01" db="EMBL/GenBank/DDBJ databases">
        <title>Genomic signatures and co-occurrence patterns of the ultra-small Saccharimodia (Patescibacteria phylum) suggest a symbiotic lifestyle.</title>
        <authorList>
            <person name="Lemos L."/>
            <person name="Medeiros J."/>
            <person name="Andreote F."/>
            <person name="Fernandes G."/>
            <person name="Varani A."/>
            <person name="Oliveira G."/>
            <person name="Pylro V."/>
        </authorList>
    </citation>
    <scope>NUCLEOTIDE SEQUENCE [LARGE SCALE GENOMIC DNA]</scope>
    <source>
        <strain evidence="8">AMD02</strain>
    </source>
</reference>
<evidence type="ECO:0000256" key="2">
    <source>
        <dbReference type="ARBA" id="ARBA00008664"/>
    </source>
</evidence>
<dbReference type="EMBL" id="SCKX01000001">
    <property type="protein sequence ID" value="RWZ78870.1"/>
    <property type="molecule type" value="Genomic_DNA"/>
</dbReference>
<evidence type="ECO:0000256" key="4">
    <source>
        <dbReference type="ARBA" id="ARBA00022801"/>
    </source>
</evidence>
<dbReference type="GO" id="GO:0004630">
    <property type="term" value="F:phospholipase D activity"/>
    <property type="evidence" value="ECO:0007669"/>
    <property type="project" value="UniProtKB-EC"/>
</dbReference>